<keyword evidence="1" id="KW-0732">Signal</keyword>
<comment type="caution">
    <text evidence="2">The sequence shown here is derived from an EMBL/GenBank/DDBJ whole genome shotgun (WGS) entry which is preliminary data.</text>
</comment>
<protein>
    <submittedName>
        <fullName evidence="2">Uncharacterized protein</fullName>
    </submittedName>
</protein>
<evidence type="ECO:0000313" key="3">
    <source>
        <dbReference type="Proteomes" id="UP001595796"/>
    </source>
</evidence>
<evidence type="ECO:0000256" key="1">
    <source>
        <dbReference type="SAM" id="SignalP"/>
    </source>
</evidence>
<keyword evidence="3" id="KW-1185">Reference proteome</keyword>
<proteinExistence type="predicted"/>
<gene>
    <name evidence="2" type="ORF">ACFPFW_09465</name>
</gene>
<feature type="chain" id="PRO_5046124527" evidence="1">
    <location>
        <begin position="23"/>
        <end position="196"/>
    </location>
</feature>
<dbReference type="EMBL" id="JBHSJF010000006">
    <property type="protein sequence ID" value="MFC5068240.1"/>
    <property type="molecule type" value="Genomic_DNA"/>
</dbReference>
<sequence length="196" mass="21174">MQVRHHLPIAFIVVALASPAMAQTDSAARQKVERYARDLGATFTSDPALRDAIRVSTRQHRKFGYPETLAEDARWRNEMAADRKGPRPLVDSVFNNPVSAKLKDIVSSAPGGAVVDIQVTDGYGWNVAQTAPTSDFYQGDERAWQSVISAEPDKIVLSAPETGDGRILIQAALPVVDGESVIGAIAIVVDAERVPQ</sequence>
<organism evidence="2 3">
    <name type="scientific">Flaviflagellibacter deserti</name>
    <dbReference type="NCBI Taxonomy" id="2267266"/>
    <lineage>
        <taxon>Bacteria</taxon>
        <taxon>Pseudomonadati</taxon>
        <taxon>Pseudomonadota</taxon>
        <taxon>Alphaproteobacteria</taxon>
        <taxon>Hyphomicrobiales</taxon>
        <taxon>Flaviflagellibacter</taxon>
    </lineage>
</organism>
<reference evidence="3" key="1">
    <citation type="journal article" date="2019" name="Int. J. Syst. Evol. Microbiol.">
        <title>The Global Catalogue of Microorganisms (GCM) 10K type strain sequencing project: providing services to taxonomists for standard genome sequencing and annotation.</title>
        <authorList>
            <consortium name="The Broad Institute Genomics Platform"/>
            <consortium name="The Broad Institute Genome Sequencing Center for Infectious Disease"/>
            <person name="Wu L."/>
            <person name="Ma J."/>
        </authorList>
    </citation>
    <scope>NUCLEOTIDE SEQUENCE [LARGE SCALE GENOMIC DNA]</scope>
    <source>
        <strain evidence="3">CGMCC 1.16444</strain>
    </source>
</reference>
<name>A0ABV9YZJ3_9HYPH</name>
<dbReference type="Proteomes" id="UP001595796">
    <property type="component" value="Unassembled WGS sequence"/>
</dbReference>
<evidence type="ECO:0000313" key="2">
    <source>
        <dbReference type="EMBL" id="MFC5068240.1"/>
    </source>
</evidence>
<accession>A0ABV9YZJ3</accession>
<feature type="signal peptide" evidence="1">
    <location>
        <begin position="1"/>
        <end position="22"/>
    </location>
</feature>
<dbReference type="RefSeq" id="WP_114955844.1">
    <property type="nucleotide sequence ID" value="NZ_JBHSJF010000006.1"/>
</dbReference>